<comment type="caution">
    <text evidence="2">The sequence shown here is derived from an EMBL/GenBank/DDBJ whole genome shotgun (WGS) entry which is preliminary data.</text>
</comment>
<dbReference type="InterPro" id="IPR009793">
    <property type="entry name" value="DUF1361"/>
</dbReference>
<keyword evidence="1" id="KW-0472">Membrane</keyword>
<feature type="transmembrane region" description="Helical" evidence="1">
    <location>
        <begin position="138"/>
        <end position="156"/>
    </location>
</feature>
<evidence type="ECO:0000256" key="1">
    <source>
        <dbReference type="SAM" id="Phobius"/>
    </source>
</evidence>
<sequence length="223" mass="25692">MIISALKNNLFHKRLLLLTALGTVLLALRVYLTQSIDFTFLLWNLFLALIPLFLSKQFLFNVQVGQSKTLRVILLLLWVLFLPNSPYIITDFVHLDSSRPTFWLDLMLFFVFSLNGLILGILSMMDVFSYLRKRNHPVLANAILLFVSLLSGYGVFLGRFLRFNSWDIVTKPLVLAQSLFNSLFLVDAWLWIFGFGSFIWVSFWALKPFLRGHGTASLDSSKF</sequence>
<dbReference type="Pfam" id="PF07099">
    <property type="entry name" value="DUF1361"/>
    <property type="match status" value="1"/>
</dbReference>
<protein>
    <submittedName>
        <fullName evidence="2">DUF1361 domain-containing protein</fullName>
    </submittedName>
</protein>
<evidence type="ECO:0000313" key="3">
    <source>
        <dbReference type="Proteomes" id="UP000540519"/>
    </source>
</evidence>
<feature type="transmembrane region" description="Helical" evidence="1">
    <location>
        <begin position="188"/>
        <end position="206"/>
    </location>
</feature>
<name>A0A7X2ZR25_9FLAO</name>
<dbReference type="EMBL" id="RCNR01000004">
    <property type="protein sequence ID" value="MUH34809.1"/>
    <property type="molecule type" value="Genomic_DNA"/>
</dbReference>
<dbReference type="OrthoDB" id="4540541at2"/>
<keyword evidence="1" id="KW-1133">Transmembrane helix</keyword>
<organism evidence="2 3">
    <name type="scientific">Zobellia amurskyensis</name>
    <dbReference type="NCBI Taxonomy" id="248905"/>
    <lineage>
        <taxon>Bacteria</taxon>
        <taxon>Pseudomonadati</taxon>
        <taxon>Bacteroidota</taxon>
        <taxon>Flavobacteriia</taxon>
        <taxon>Flavobacteriales</taxon>
        <taxon>Flavobacteriaceae</taxon>
        <taxon>Zobellia</taxon>
    </lineage>
</organism>
<reference evidence="2 3" key="1">
    <citation type="journal article" date="2019" name="Mar. Drugs">
        <title>Comparative Genomics and CAZyme Genome Repertoires of Marine Zobellia amurskyensis KMM 3526(T) and Zobellia laminariae KMM 3676(T).</title>
        <authorList>
            <person name="Chernysheva N."/>
            <person name="Bystritskaya E."/>
            <person name="Stenkova A."/>
            <person name="Golovkin I."/>
            <person name="Nedashkovskaya O."/>
            <person name="Isaeva M."/>
        </authorList>
    </citation>
    <scope>NUCLEOTIDE SEQUENCE [LARGE SCALE GENOMIC DNA]</scope>
    <source>
        <strain evidence="2 3">KMM 3526</strain>
    </source>
</reference>
<gene>
    <name evidence="2" type="ORF">D9O36_03050</name>
</gene>
<accession>A0A7X2ZR25</accession>
<proteinExistence type="predicted"/>
<evidence type="ECO:0000313" key="2">
    <source>
        <dbReference type="EMBL" id="MUH34809.1"/>
    </source>
</evidence>
<feature type="transmembrane region" description="Helical" evidence="1">
    <location>
        <begin position="42"/>
        <end position="60"/>
    </location>
</feature>
<keyword evidence="1" id="KW-0812">Transmembrane</keyword>
<feature type="transmembrane region" description="Helical" evidence="1">
    <location>
        <begin position="109"/>
        <end position="131"/>
    </location>
</feature>
<dbReference type="AlphaFoldDB" id="A0A7X2ZR25"/>
<feature type="transmembrane region" description="Helical" evidence="1">
    <location>
        <begin position="72"/>
        <end position="89"/>
    </location>
</feature>
<keyword evidence="3" id="KW-1185">Reference proteome</keyword>
<dbReference type="Proteomes" id="UP000540519">
    <property type="component" value="Unassembled WGS sequence"/>
</dbReference>